<dbReference type="Pfam" id="PF12906">
    <property type="entry name" value="RINGv"/>
    <property type="match status" value="1"/>
</dbReference>
<keyword evidence="4" id="KW-0802">TPR repeat</keyword>
<dbReference type="PROSITE" id="PS51292">
    <property type="entry name" value="ZF_RING_CH"/>
    <property type="match status" value="1"/>
</dbReference>
<dbReference type="InterPro" id="IPR019734">
    <property type="entry name" value="TPR_rpt"/>
</dbReference>
<evidence type="ECO:0000256" key="2">
    <source>
        <dbReference type="ARBA" id="ARBA00022771"/>
    </source>
</evidence>
<dbReference type="InterPro" id="IPR011016">
    <property type="entry name" value="Znf_RING-CH"/>
</dbReference>
<evidence type="ECO:0000256" key="4">
    <source>
        <dbReference type="PROSITE-ProRule" id="PRU00339"/>
    </source>
</evidence>
<dbReference type="Gene3D" id="1.25.40.10">
    <property type="entry name" value="Tetratricopeptide repeat domain"/>
    <property type="match status" value="1"/>
</dbReference>
<organism evidence="7 8">
    <name type="scientific">Thalassiosira oceanica</name>
    <name type="common">Marine diatom</name>
    <dbReference type="NCBI Taxonomy" id="159749"/>
    <lineage>
        <taxon>Eukaryota</taxon>
        <taxon>Sar</taxon>
        <taxon>Stramenopiles</taxon>
        <taxon>Ochrophyta</taxon>
        <taxon>Bacillariophyta</taxon>
        <taxon>Coscinodiscophyceae</taxon>
        <taxon>Thalassiosirophycidae</taxon>
        <taxon>Thalassiosirales</taxon>
        <taxon>Thalassiosiraceae</taxon>
        <taxon>Thalassiosira</taxon>
    </lineage>
</organism>
<evidence type="ECO:0000256" key="1">
    <source>
        <dbReference type="ARBA" id="ARBA00022723"/>
    </source>
</evidence>
<keyword evidence="1" id="KW-0479">Metal-binding</keyword>
<dbReference type="InterPro" id="IPR013083">
    <property type="entry name" value="Znf_RING/FYVE/PHD"/>
</dbReference>
<keyword evidence="8" id="KW-1185">Reference proteome</keyword>
<dbReference type="AlphaFoldDB" id="K3W4K4"/>
<evidence type="ECO:0000256" key="3">
    <source>
        <dbReference type="ARBA" id="ARBA00022833"/>
    </source>
</evidence>
<evidence type="ECO:0000256" key="5">
    <source>
        <dbReference type="SAM" id="MobiDB-lite"/>
    </source>
</evidence>
<protein>
    <recommendedName>
        <fullName evidence="6">RING-CH-type domain-containing protein</fullName>
    </recommendedName>
</protein>
<name>K3W4K4_THAOC</name>
<feature type="non-terminal residue" evidence="7">
    <location>
        <position position="457"/>
    </location>
</feature>
<evidence type="ECO:0000313" key="8">
    <source>
        <dbReference type="Proteomes" id="UP000266841"/>
    </source>
</evidence>
<feature type="repeat" description="TPR" evidence="4">
    <location>
        <begin position="223"/>
        <end position="256"/>
    </location>
</feature>
<reference evidence="7 8" key="1">
    <citation type="journal article" date="2012" name="Genome Biol.">
        <title>Genome and low-iron response of an oceanic diatom adapted to chronic iron limitation.</title>
        <authorList>
            <person name="Lommer M."/>
            <person name="Specht M."/>
            <person name="Roy A.S."/>
            <person name="Kraemer L."/>
            <person name="Andreson R."/>
            <person name="Gutowska M.A."/>
            <person name="Wolf J."/>
            <person name="Bergner S.V."/>
            <person name="Schilhabel M.B."/>
            <person name="Klostermeier U.C."/>
            <person name="Beiko R.G."/>
            <person name="Rosenstiel P."/>
            <person name="Hippler M."/>
            <person name="Laroche J."/>
        </authorList>
    </citation>
    <scope>NUCLEOTIDE SEQUENCE [LARGE SCALE GENOMIC DNA]</scope>
    <source>
        <strain evidence="7 8">CCMP1005</strain>
    </source>
</reference>
<keyword evidence="3" id="KW-0862">Zinc</keyword>
<sequence length="457" mass="51409">MGRKNKIKSKKKKAAAAVVAADRTRPSSTSKDEDEMNAWPPAEYIDAEAARRKLADQDEVSCWICMDVCEDEYGLPPLRDCSCRGSAGFCHLKCLQGYSERRCLELVDTSKSDTLNLDPDLMRSHFLLCPTCHQPYVGDLKVAMSAMSVRFTSGIDLPAPLLNWLKLEVRKVGRIILELVDEYKSQHNPNALAKRSEDLVIPSDLFAYEGCIIPHRRLGTIAASTTKSLGDILKDEGNLQDAIEHFKRAKALIDEDDIFVKHIELSLIEAECERSGEKGGEEYLTRMRQIHSQSRDSFWSGVNLARALKKEHQGIEAQRLIVDLIARSRRVHGPDHPDTLWAEGVGEDITLRKFTIGNYAQMYDYQITGYSNDSQDEYTLFGPIDERVMEHQSSGRLMQPTNMEWVTKTTARIEDGMLDSGTPVIVRGLTGPNAHLNGEIGYTLSIRLGDYLWKKAC</sequence>
<dbReference type="SMART" id="SM00744">
    <property type="entry name" value="RINGv"/>
    <property type="match status" value="1"/>
</dbReference>
<feature type="region of interest" description="Disordered" evidence="5">
    <location>
        <begin position="1"/>
        <end position="38"/>
    </location>
</feature>
<keyword evidence="2" id="KW-0863">Zinc-finger</keyword>
<gene>
    <name evidence="7" type="ORF">THAOC_00026</name>
</gene>
<accession>K3W4K4</accession>
<feature type="compositionally biased region" description="Basic residues" evidence="5">
    <location>
        <begin position="1"/>
        <end position="14"/>
    </location>
</feature>
<evidence type="ECO:0000259" key="6">
    <source>
        <dbReference type="PROSITE" id="PS51292"/>
    </source>
</evidence>
<dbReference type="Pfam" id="PF13374">
    <property type="entry name" value="TPR_10"/>
    <property type="match status" value="1"/>
</dbReference>
<dbReference type="Gene3D" id="3.30.40.10">
    <property type="entry name" value="Zinc/RING finger domain, C3HC4 (zinc finger)"/>
    <property type="match status" value="1"/>
</dbReference>
<feature type="domain" description="RING-CH-type" evidence="6">
    <location>
        <begin position="54"/>
        <end position="139"/>
    </location>
</feature>
<comment type="caution">
    <text evidence="7">The sequence shown here is derived from an EMBL/GenBank/DDBJ whole genome shotgun (WGS) entry which is preliminary data.</text>
</comment>
<dbReference type="OrthoDB" id="237509at2759"/>
<dbReference type="InterPro" id="IPR011990">
    <property type="entry name" value="TPR-like_helical_dom_sf"/>
</dbReference>
<dbReference type="EMBL" id="AGNL01000031">
    <property type="protein sequence ID" value="EJK78094.1"/>
    <property type="molecule type" value="Genomic_DNA"/>
</dbReference>
<dbReference type="PROSITE" id="PS50005">
    <property type="entry name" value="TPR"/>
    <property type="match status" value="1"/>
</dbReference>
<dbReference type="GO" id="GO:0008270">
    <property type="term" value="F:zinc ion binding"/>
    <property type="evidence" value="ECO:0007669"/>
    <property type="project" value="UniProtKB-KW"/>
</dbReference>
<evidence type="ECO:0000313" key="7">
    <source>
        <dbReference type="EMBL" id="EJK78094.1"/>
    </source>
</evidence>
<dbReference type="Proteomes" id="UP000266841">
    <property type="component" value="Unassembled WGS sequence"/>
</dbReference>
<proteinExistence type="predicted"/>